<organism evidence="1 2">
    <name type="scientific">Candidatus Yanofskybacteria bacterium RIFCSPLOWO2_02_FULL_47_9b</name>
    <dbReference type="NCBI Taxonomy" id="1802708"/>
    <lineage>
        <taxon>Bacteria</taxon>
        <taxon>Candidatus Yanofskyibacteriota</taxon>
    </lineage>
</organism>
<gene>
    <name evidence="1" type="ORF">A3I39_01450</name>
</gene>
<dbReference type="AlphaFoldDB" id="A0A1F8HA94"/>
<dbReference type="EMBL" id="MGKW01000021">
    <property type="protein sequence ID" value="OGN33908.1"/>
    <property type="molecule type" value="Genomic_DNA"/>
</dbReference>
<name>A0A1F8HA94_9BACT</name>
<protein>
    <submittedName>
        <fullName evidence="1">Uncharacterized protein</fullName>
    </submittedName>
</protein>
<reference evidence="1 2" key="1">
    <citation type="journal article" date="2016" name="Nat. Commun.">
        <title>Thousands of microbial genomes shed light on interconnected biogeochemical processes in an aquifer system.</title>
        <authorList>
            <person name="Anantharaman K."/>
            <person name="Brown C.T."/>
            <person name="Hug L.A."/>
            <person name="Sharon I."/>
            <person name="Castelle C.J."/>
            <person name="Probst A.J."/>
            <person name="Thomas B.C."/>
            <person name="Singh A."/>
            <person name="Wilkins M.J."/>
            <person name="Karaoz U."/>
            <person name="Brodie E.L."/>
            <person name="Williams K.H."/>
            <person name="Hubbard S.S."/>
            <person name="Banfield J.F."/>
        </authorList>
    </citation>
    <scope>NUCLEOTIDE SEQUENCE [LARGE SCALE GENOMIC DNA]</scope>
</reference>
<comment type="caution">
    <text evidence="1">The sequence shown here is derived from an EMBL/GenBank/DDBJ whole genome shotgun (WGS) entry which is preliminary data.</text>
</comment>
<proteinExistence type="predicted"/>
<sequence length="215" mass="25060">MVQYKNNPRKNLARSLRGGGYSYAEIQKFVNASKATLSYWFRDLKLSDAQLERLQKKRAEAIKVGTKNRSENVLRAIEQIEMAAGKDIGKISKRELWLMGLMLYWRHQNKNDIRKGVSFTSSDPDLIRLFLKWLKEVGQIDKKEVAFDLFLGRPKDKKKALDFWSVETGFPLVSFANFYYYKKEVKSILKVRVKASSMLARQILGWTEGIKENIR</sequence>
<evidence type="ECO:0000313" key="2">
    <source>
        <dbReference type="Proteomes" id="UP000178155"/>
    </source>
</evidence>
<dbReference type="Proteomes" id="UP000178155">
    <property type="component" value="Unassembled WGS sequence"/>
</dbReference>
<evidence type="ECO:0000313" key="1">
    <source>
        <dbReference type="EMBL" id="OGN33908.1"/>
    </source>
</evidence>
<accession>A0A1F8HA94</accession>